<dbReference type="SUPFAM" id="SSF48726">
    <property type="entry name" value="Immunoglobulin"/>
    <property type="match status" value="1"/>
</dbReference>
<evidence type="ECO:0000256" key="2">
    <source>
        <dbReference type="SAM" id="Phobius"/>
    </source>
</evidence>
<feature type="domain" description="Ig-like" evidence="3">
    <location>
        <begin position="145"/>
        <end position="245"/>
    </location>
</feature>
<dbReference type="OrthoDB" id="10012075at2759"/>
<proteinExistence type="predicted"/>
<comment type="caution">
    <text evidence="4">The sequence shown here is derived from an EMBL/GenBank/DDBJ whole genome shotgun (WGS) entry which is preliminary data.</text>
</comment>
<dbReference type="SUPFAM" id="SSF49265">
    <property type="entry name" value="Fibronectin type III"/>
    <property type="match status" value="1"/>
</dbReference>
<keyword evidence="2" id="KW-0812">Transmembrane</keyword>
<reference evidence="4 5" key="1">
    <citation type="journal article" date="2017" name="Nat. Ecol. Evol.">
        <title>Scallop genome provides insights into evolution of bilaterian karyotype and development.</title>
        <authorList>
            <person name="Wang S."/>
            <person name="Zhang J."/>
            <person name="Jiao W."/>
            <person name="Li J."/>
            <person name="Xun X."/>
            <person name="Sun Y."/>
            <person name="Guo X."/>
            <person name="Huan P."/>
            <person name="Dong B."/>
            <person name="Zhang L."/>
            <person name="Hu X."/>
            <person name="Sun X."/>
            <person name="Wang J."/>
            <person name="Zhao C."/>
            <person name="Wang Y."/>
            <person name="Wang D."/>
            <person name="Huang X."/>
            <person name="Wang R."/>
            <person name="Lv J."/>
            <person name="Li Y."/>
            <person name="Zhang Z."/>
            <person name="Liu B."/>
            <person name="Lu W."/>
            <person name="Hui Y."/>
            <person name="Liang J."/>
            <person name="Zhou Z."/>
            <person name="Hou R."/>
            <person name="Li X."/>
            <person name="Liu Y."/>
            <person name="Li H."/>
            <person name="Ning X."/>
            <person name="Lin Y."/>
            <person name="Zhao L."/>
            <person name="Xing Q."/>
            <person name="Dou J."/>
            <person name="Li Y."/>
            <person name="Mao J."/>
            <person name="Guo H."/>
            <person name="Dou H."/>
            <person name="Li T."/>
            <person name="Mu C."/>
            <person name="Jiang W."/>
            <person name="Fu Q."/>
            <person name="Fu X."/>
            <person name="Miao Y."/>
            <person name="Liu J."/>
            <person name="Yu Q."/>
            <person name="Li R."/>
            <person name="Liao H."/>
            <person name="Li X."/>
            <person name="Kong Y."/>
            <person name="Jiang Z."/>
            <person name="Chourrout D."/>
            <person name="Li R."/>
            <person name="Bao Z."/>
        </authorList>
    </citation>
    <scope>NUCLEOTIDE SEQUENCE [LARGE SCALE GENOMIC DNA]</scope>
    <source>
        <strain evidence="4 5">PY_sf001</strain>
    </source>
</reference>
<dbReference type="InterPro" id="IPR013783">
    <property type="entry name" value="Ig-like_fold"/>
</dbReference>
<dbReference type="InterPro" id="IPR013151">
    <property type="entry name" value="Immunoglobulin_dom"/>
</dbReference>
<evidence type="ECO:0000256" key="1">
    <source>
        <dbReference type="SAM" id="MobiDB-lite"/>
    </source>
</evidence>
<dbReference type="InterPro" id="IPR036116">
    <property type="entry name" value="FN3_sf"/>
</dbReference>
<dbReference type="InterPro" id="IPR036179">
    <property type="entry name" value="Ig-like_dom_sf"/>
</dbReference>
<name>A0A210QRX8_MIZYE</name>
<gene>
    <name evidence="4" type="ORF">KP79_PYT22222</name>
</gene>
<dbReference type="EMBL" id="NEDP02002239">
    <property type="protein sequence ID" value="OWF51497.1"/>
    <property type="molecule type" value="Genomic_DNA"/>
</dbReference>
<dbReference type="Proteomes" id="UP000242188">
    <property type="component" value="Unassembled WGS sequence"/>
</dbReference>
<sequence>MSIQLPNVGCYVTYEPWTSVLSSSPTSMSTSPVLSLSPHPEATVVKGQPLILTITIMAGTSPASVLQWSTSSTGENTLGSVTLSAIDMCQEGRNISQACWVNETLVRFSVEQPRHDDTIYCVVIVGNWSSRSTLTISTKIYVIEPVESVYLVSLSGDIIGDQLVVKEGENVTLRCETSPSRPQATISWIRDNGDISSSADTLSIVSVGKDLFRTYQNLTIMAERSSGSLNSFISCNAVNNRSSVNSNLLEIIVLSLPTKTTAISMEYISDVDVSLIWNMEPESVYRVSFNILVLPDTGGLTVGPYTQVDGIKSGNAQADIQFSSRITGLQANRAYSVSVTAYNAVGRSPSVSIYIAISSDENGIAYFHVGLSLIVVASLILLMIGIGLAIRLKQGNVSRGSSLCGLPAPCRSPEVKESDPVYEDLDNFSKTDAPAIEKRLRNARKGKEGTKRTAGPVSGIYNSIGSNLDDVNKKENFGNIYDDIPGGSALFTSSGSGSVTAGEGNVSLVVPKTDQEKDLSAKKPKPAVLKKPASRKHRSPVPTPDIVNKDSTSGDMVSITITEVDETEGESEKTDDKPAEDVGSPCEYMDMRVPETEYVDIRRPVEVRAEIS</sequence>
<feature type="region of interest" description="Disordered" evidence="1">
    <location>
        <begin position="508"/>
        <end position="586"/>
    </location>
</feature>
<evidence type="ECO:0000313" key="5">
    <source>
        <dbReference type="Proteomes" id="UP000242188"/>
    </source>
</evidence>
<dbReference type="InterPro" id="IPR007110">
    <property type="entry name" value="Ig-like_dom"/>
</dbReference>
<dbReference type="Pfam" id="PF00047">
    <property type="entry name" value="ig"/>
    <property type="match status" value="1"/>
</dbReference>
<keyword evidence="5" id="KW-1185">Reference proteome</keyword>
<feature type="compositionally biased region" description="Polar residues" evidence="1">
    <location>
        <begin position="549"/>
        <end position="561"/>
    </location>
</feature>
<organism evidence="4 5">
    <name type="scientific">Mizuhopecten yessoensis</name>
    <name type="common">Japanese scallop</name>
    <name type="synonym">Patinopecten yessoensis</name>
    <dbReference type="NCBI Taxonomy" id="6573"/>
    <lineage>
        <taxon>Eukaryota</taxon>
        <taxon>Metazoa</taxon>
        <taxon>Spiralia</taxon>
        <taxon>Lophotrochozoa</taxon>
        <taxon>Mollusca</taxon>
        <taxon>Bivalvia</taxon>
        <taxon>Autobranchia</taxon>
        <taxon>Pteriomorphia</taxon>
        <taxon>Pectinida</taxon>
        <taxon>Pectinoidea</taxon>
        <taxon>Pectinidae</taxon>
        <taxon>Mizuhopecten</taxon>
    </lineage>
</organism>
<dbReference type="Gene3D" id="2.60.40.10">
    <property type="entry name" value="Immunoglobulins"/>
    <property type="match status" value="2"/>
</dbReference>
<evidence type="ECO:0000259" key="3">
    <source>
        <dbReference type="PROSITE" id="PS50835"/>
    </source>
</evidence>
<dbReference type="AlphaFoldDB" id="A0A210QRX8"/>
<protein>
    <recommendedName>
        <fullName evidence="3">Ig-like domain-containing protein</fullName>
    </recommendedName>
</protein>
<keyword evidence="2" id="KW-0472">Membrane</keyword>
<feature type="compositionally biased region" description="Basic and acidic residues" evidence="1">
    <location>
        <begin position="570"/>
        <end position="580"/>
    </location>
</feature>
<keyword evidence="2" id="KW-1133">Transmembrane helix</keyword>
<accession>A0A210QRX8</accession>
<evidence type="ECO:0000313" key="4">
    <source>
        <dbReference type="EMBL" id="OWF51497.1"/>
    </source>
</evidence>
<dbReference type="PROSITE" id="PS50835">
    <property type="entry name" value="IG_LIKE"/>
    <property type="match status" value="1"/>
</dbReference>
<feature type="transmembrane region" description="Helical" evidence="2">
    <location>
        <begin position="365"/>
        <end position="390"/>
    </location>
</feature>